<dbReference type="PROSITE" id="PS50222">
    <property type="entry name" value="EF_HAND_2"/>
    <property type="match status" value="1"/>
</dbReference>
<dbReference type="Proteomes" id="UP000316759">
    <property type="component" value="Unassembled WGS sequence"/>
</dbReference>
<comment type="caution">
    <text evidence="3">The sequence shown here is derived from an EMBL/GenBank/DDBJ whole genome shotgun (WGS) entry which is preliminary data.</text>
</comment>
<dbReference type="SUPFAM" id="SSF47473">
    <property type="entry name" value="EF-hand"/>
    <property type="match status" value="1"/>
</dbReference>
<organism evidence="3 4">
    <name type="scientific">Fasciola gigantica</name>
    <name type="common">Giant liver fluke</name>
    <dbReference type="NCBI Taxonomy" id="46835"/>
    <lineage>
        <taxon>Eukaryota</taxon>
        <taxon>Metazoa</taxon>
        <taxon>Spiralia</taxon>
        <taxon>Lophotrochozoa</taxon>
        <taxon>Platyhelminthes</taxon>
        <taxon>Trematoda</taxon>
        <taxon>Digenea</taxon>
        <taxon>Plagiorchiida</taxon>
        <taxon>Echinostomata</taxon>
        <taxon>Echinostomatoidea</taxon>
        <taxon>Fasciolidae</taxon>
        <taxon>Fasciola</taxon>
    </lineage>
</organism>
<evidence type="ECO:0000313" key="3">
    <source>
        <dbReference type="EMBL" id="TPP64016.1"/>
    </source>
</evidence>
<keyword evidence="4" id="KW-1185">Reference proteome</keyword>
<dbReference type="InterPro" id="IPR050230">
    <property type="entry name" value="CALM/Myosin/TropC-like"/>
</dbReference>
<evidence type="ECO:0000256" key="1">
    <source>
        <dbReference type="ARBA" id="ARBA00022737"/>
    </source>
</evidence>
<dbReference type="STRING" id="46835.A0A504YUQ0"/>
<keyword evidence="1" id="KW-0677">Repeat</keyword>
<dbReference type="EMBL" id="SUNJ01004972">
    <property type="protein sequence ID" value="TPP64016.1"/>
    <property type="molecule type" value="Genomic_DNA"/>
</dbReference>
<dbReference type="InterPro" id="IPR011992">
    <property type="entry name" value="EF-hand-dom_pair"/>
</dbReference>
<evidence type="ECO:0000259" key="2">
    <source>
        <dbReference type="PROSITE" id="PS50222"/>
    </source>
</evidence>
<protein>
    <submittedName>
        <fullName evidence="3">Calmodulin-2</fullName>
    </submittedName>
</protein>
<feature type="domain" description="EF-hand" evidence="2">
    <location>
        <begin position="84"/>
        <end position="119"/>
    </location>
</feature>
<evidence type="ECO:0000313" key="4">
    <source>
        <dbReference type="Proteomes" id="UP000316759"/>
    </source>
</evidence>
<dbReference type="GO" id="GO:0016460">
    <property type="term" value="C:myosin II complex"/>
    <property type="evidence" value="ECO:0007669"/>
    <property type="project" value="TreeGrafter"/>
</dbReference>
<accession>A0A504YUQ0</accession>
<dbReference type="GO" id="GO:0005509">
    <property type="term" value="F:calcium ion binding"/>
    <property type="evidence" value="ECO:0007669"/>
    <property type="project" value="InterPro"/>
</dbReference>
<sequence length="152" mass="17193">MKLADLSSRDTETIKRGIKFFDTSNSGSVKTSQVGNLLRYLKLIPSNDEIEQIIKILDPNYTGSVSNVVLLHAIAELWPSHPNELEQRVWSAFLAFDKLDLGVLTVEEFRLILTGVGHEPIPENEVKKIIRDFSDPKTGKVPYGNVIRTWMK</sequence>
<name>A0A504YUQ0_FASGI</name>
<dbReference type="AlphaFoldDB" id="A0A504YUQ0"/>
<gene>
    <name evidence="3" type="ORF">FGIG_03022</name>
</gene>
<dbReference type="OrthoDB" id="26525at2759"/>
<proteinExistence type="predicted"/>
<reference evidence="3 4" key="1">
    <citation type="submission" date="2019-04" db="EMBL/GenBank/DDBJ databases">
        <title>Annotation for the trematode Fasciola gigantica.</title>
        <authorList>
            <person name="Choi Y.-J."/>
        </authorList>
    </citation>
    <scope>NUCLEOTIDE SEQUENCE [LARGE SCALE GENOMIC DNA]</scope>
    <source>
        <strain evidence="3">Uganda_cow_1</strain>
    </source>
</reference>
<dbReference type="Gene3D" id="1.10.238.10">
    <property type="entry name" value="EF-hand"/>
    <property type="match status" value="1"/>
</dbReference>
<dbReference type="PANTHER" id="PTHR23048:SF0">
    <property type="entry name" value="CALMODULIN LIKE 3"/>
    <property type="match status" value="1"/>
</dbReference>
<dbReference type="InterPro" id="IPR002048">
    <property type="entry name" value="EF_hand_dom"/>
</dbReference>
<dbReference type="PANTHER" id="PTHR23048">
    <property type="entry name" value="MYOSIN LIGHT CHAIN 1, 3"/>
    <property type="match status" value="1"/>
</dbReference>